<protein>
    <recommendedName>
        <fullName evidence="4">Alpha/beta hydrolase</fullName>
    </recommendedName>
</protein>
<feature type="region of interest" description="Disordered" evidence="1">
    <location>
        <begin position="1"/>
        <end position="23"/>
    </location>
</feature>
<organism evidence="2 3">
    <name type="scientific">Rhodocyclus tenuis</name>
    <name type="common">Rhodospirillum tenue</name>
    <dbReference type="NCBI Taxonomy" id="1066"/>
    <lineage>
        <taxon>Bacteria</taxon>
        <taxon>Pseudomonadati</taxon>
        <taxon>Pseudomonadota</taxon>
        <taxon>Betaproteobacteria</taxon>
        <taxon>Rhodocyclales</taxon>
        <taxon>Rhodocyclaceae</taxon>
        <taxon>Rhodocyclus</taxon>
    </lineage>
</organism>
<proteinExistence type="predicted"/>
<evidence type="ECO:0000313" key="2">
    <source>
        <dbReference type="EMBL" id="MQY50438.1"/>
    </source>
</evidence>
<gene>
    <name evidence="2" type="ORF">GHK24_01395</name>
</gene>
<evidence type="ECO:0008006" key="4">
    <source>
        <dbReference type="Google" id="ProtNLM"/>
    </source>
</evidence>
<comment type="caution">
    <text evidence="2">The sequence shown here is derived from an EMBL/GenBank/DDBJ whole genome shotgun (WGS) entry which is preliminary data.</text>
</comment>
<dbReference type="InterPro" id="IPR029058">
    <property type="entry name" value="AB_hydrolase_fold"/>
</dbReference>
<evidence type="ECO:0000256" key="1">
    <source>
        <dbReference type="SAM" id="MobiDB-lite"/>
    </source>
</evidence>
<dbReference type="OrthoDB" id="9810066at2"/>
<name>A0A6L5JW74_RHOTE</name>
<dbReference type="Gene3D" id="3.40.50.1820">
    <property type="entry name" value="alpha/beta hydrolase"/>
    <property type="match status" value="1"/>
</dbReference>
<reference evidence="2 3" key="1">
    <citation type="submission" date="2019-10" db="EMBL/GenBank/DDBJ databases">
        <title>Whole-genome sequence of the purple nonsulfur photosynthetic bacterium Rhodocyclus tenuis.</title>
        <authorList>
            <person name="Kyndt J.A."/>
            <person name="Meyer T.E."/>
        </authorList>
    </citation>
    <scope>NUCLEOTIDE SEQUENCE [LARGE SCALE GENOMIC DNA]</scope>
    <source>
        <strain evidence="2 3">DSM 110</strain>
    </source>
</reference>
<evidence type="ECO:0000313" key="3">
    <source>
        <dbReference type="Proteomes" id="UP000480275"/>
    </source>
</evidence>
<accession>A0A6L5JW74</accession>
<dbReference type="SUPFAM" id="SSF53474">
    <property type="entry name" value="alpha/beta-Hydrolases"/>
    <property type="match status" value="1"/>
</dbReference>
<dbReference type="AlphaFoldDB" id="A0A6L5JW74"/>
<sequence>MSEEHDSAIDLPEASETDELPALLPGEFRQPEGARALIILAHAGAETAVEEQALADALHEIGLATLVVDLLHDDEERFADPKFNTPQLTGRLLDLMDLIRRRVSEGQLPDWPIGLYATDHVAPAAVRVAAQRDAEVLALVCCGGLIDLAGLMYLQALRAPLLLLVEDDAHVRELAQRALAHIDAPSHWHAIAGVDSPPHSAITQAEIGALGIDWFSRHLPSSPRHGK</sequence>
<dbReference type="Proteomes" id="UP000480275">
    <property type="component" value="Unassembled WGS sequence"/>
</dbReference>
<dbReference type="EMBL" id="WIXJ01000001">
    <property type="protein sequence ID" value="MQY50438.1"/>
    <property type="molecule type" value="Genomic_DNA"/>
</dbReference>